<feature type="region of interest" description="Disordered" evidence="1">
    <location>
        <begin position="368"/>
        <end position="391"/>
    </location>
</feature>
<dbReference type="InterPro" id="IPR035892">
    <property type="entry name" value="C2_domain_sf"/>
</dbReference>
<dbReference type="Gene3D" id="2.60.40.150">
    <property type="entry name" value="C2 domain"/>
    <property type="match status" value="2"/>
</dbReference>
<feature type="region of interest" description="Disordered" evidence="1">
    <location>
        <begin position="127"/>
        <end position="221"/>
    </location>
</feature>
<keyword evidence="2" id="KW-0472">Membrane</keyword>
<dbReference type="CDD" id="cd08408">
    <property type="entry name" value="C2B_Synaptotagmin-14_16"/>
    <property type="match status" value="1"/>
</dbReference>
<reference evidence="5" key="1">
    <citation type="submission" date="2025-08" db="UniProtKB">
        <authorList>
            <consortium name="RefSeq"/>
        </authorList>
    </citation>
    <scope>IDENTIFICATION</scope>
    <source>
        <tissue evidence="5">Gonads</tissue>
    </source>
</reference>
<dbReference type="OrthoDB" id="5978493at2759"/>
<protein>
    <submittedName>
        <fullName evidence="5">Synaptotagmin-14</fullName>
    </submittedName>
</protein>
<dbReference type="GeneID" id="106155996"/>
<dbReference type="InParanoid" id="A0A1S3HK62"/>
<evidence type="ECO:0000313" key="5">
    <source>
        <dbReference type="RefSeq" id="XP_013386505.1"/>
    </source>
</evidence>
<dbReference type="PANTHER" id="PTHR46129">
    <property type="entry name" value="SYNAPTOTAGMIN 14, ISOFORM D"/>
    <property type="match status" value="1"/>
</dbReference>
<dbReference type="PROSITE" id="PS50004">
    <property type="entry name" value="C2"/>
    <property type="match status" value="2"/>
</dbReference>
<feature type="compositionally biased region" description="Basic and acidic residues" evidence="1">
    <location>
        <begin position="138"/>
        <end position="157"/>
    </location>
</feature>
<accession>A0A1S3HK62</accession>
<feature type="domain" description="C2" evidence="3">
    <location>
        <begin position="394"/>
        <end position="529"/>
    </location>
</feature>
<evidence type="ECO:0000313" key="4">
    <source>
        <dbReference type="Proteomes" id="UP000085678"/>
    </source>
</evidence>
<dbReference type="RefSeq" id="XP_013386505.1">
    <property type="nucleotide sequence ID" value="XM_013531051.1"/>
</dbReference>
<gene>
    <name evidence="5" type="primary">LOC106155996</name>
</gene>
<evidence type="ECO:0000256" key="1">
    <source>
        <dbReference type="SAM" id="MobiDB-lite"/>
    </source>
</evidence>
<dbReference type="GO" id="GO:0005543">
    <property type="term" value="F:phospholipid binding"/>
    <property type="evidence" value="ECO:0007669"/>
    <property type="project" value="TreeGrafter"/>
</dbReference>
<dbReference type="InterPro" id="IPR000008">
    <property type="entry name" value="C2_dom"/>
</dbReference>
<feature type="domain" description="C2" evidence="3">
    <location>
        <begin position="239"/>
        <end position="358"/>
    </location>
</feature>
<feature type="compositionally biased region" description="Low complexity" evidence="1">
    <location>
        <begin position="372"/>
        <end position="389"/>
    </location>
</feature>
<name>A0A1S3HK62_LINAN</name>
<evidence type="ECO:0000256" key="2">
    <source>
        <dbReference type="SAM" id="Phobius"/>
    </source>
</evidence>
<keyword evidence="4" id="KW-1185">Reference proteome</keyword>
<dbReference type="KEGG" id="lak:106155996"/>
<dbReference type="AlphaFoldDB" id="A0A1S3HK62"/>
<dbReference type="InterPro" id="IPR043541">
    <property type="entry name" value="SYT14/14L/16"/>
</dbReference>
<keyword evidence="2" id="KW-1133">Transmembrane helix</keyword>
<dbReference type="FunCoup" id="A0A1S3HK62">
    <property type="interactions" value="65"/>
</dbReference>
<evidence type="ECO:0000259" key="3">
    <source>
        <dbReference type="PROSITE" id="PS50004"/>
    </source>
</evidence>
<dbReference type="PANTHER" id="PTHR46129:SF2">
    <property type="entry name" value="SYNAPTOTAGMIN 14, ISOFORM D"/>
    <property type="match status" value="1"/>
</dbReference>
<keyword evidence="2" id="KW-0812">Transmembrane</keyword>
<proteinExistence type="predicted"/>
<feature type="transmembrane region" description="Helical" evidence="2">
    <location>
        <begin position="52"/>
        <end position="72"/>
    </location>
</feature>
<dbReference type="Proteomes" id="UP000085678">
    <property type="component" value="Unplaced"/>
</dbReference>
<dbReference type="FunFam" id="2.60.40.150:FF:000062">
    <property type="entry name" value="synaptotagmin-14 isoform X1"/>
    <property type="match status" value="1"/>
</dbReference>
<dbReference type="SUPFAM" id="SSF49562">
    <property type="entry name" value="C2 domain (Calcium/lipid-binding domain, CaLB)"/>
    <property type="match status" value="2"/>
</dbReference>
<dbReference type="STRING" id="7574.A0A1S3HK62"/>
<organism evidence="4 5">
    <name type="scientific">Lingula anatina</name>
    <name type="common">Brachiopod</name>
    <name type="synonym">Lingula unguis</name>
    <dbReference type="NCBI Taxonomy" id="7574"/>
    <lineage>
        <taxon>Eukaryota</taxon>
        <taxon>Metazoa</taxon>
        <taxon>Spiralia</taxon>
        <taxon>Lophotrochozoa</taxon>
        <taxon>Brachiopoda</taxon>
        <taxon>Linguliformea</taxon>
        <taxon>Lingulata</taxon>
        <taxon>Lingulida</taxon>
        <taxon>Linguloidea</taxon>
        <taxon>Lingulidae</taxon>
        <taxon>Lingula</taxon>
    </lineage>
</organism>
<dbReference type="SMART" id="SM00239">
    <property type="entry name" value="C2"/>
    <property type="match status" value="2"/>
</dbReference>
<dbReference type="Pfam" id="PF00168">
    <property type="entry name" value="C2"/>
    <property type="match status" value="2"/>
</dbReference>
<dbReference type="CDD" id="cd08389">
    <property type="entry name" value="C2A_Synaptotagmin-14_16"/>
    <property type="match status" value="1"/>
</dbReference>
<sequence>MNWTHELFSNLSLRSENDTEVMADDILMETSLPTQTEETFVKYSFQVPIEAYAFLGAVVCFMLLLLVFFLYLNKQLCFKDCGGFPCIDRPKDKKDKVKELGTAYAYENDTSSDSDDEVLRRYQMGLQRSSSVHSKVGKSKDNGHRSEEEKKVVEKDLISLNDQGDGHNPSHKSESDLSSTAASPHHEDRGDMPGYDNAGFEGSPTKGAQSDTRPPGAASDENLFDVSDILQPEPPLISKCGSIEVSFSYDAAKQRMNVGIIQAKDIPTRERGGANHTQVRLLLLPSKKQRHKTRVKTGEDPIFQEEFLFTKIAPEEVNDMGVRIRLYGTERMRRERMIGECIIGFASLSLEGENTHWVNLEPRSNLSHGESGFDMSSLSRSDSASSTQSMQHGGMPELLLGLAYNGTTGRLSVEVIKGSNFRNMAMNRAPDTYVKLTLMSPNGQEITRAKTSIRRGQPNPLFKETFMFQVALFQLPDVTLMVSVYNKRSMKRKEMIGWFSLGMNSSGEEEISHWNDMRESRGETVCRWHVLLEP</sequence>